<dbReference type="InterPro" id="IPR002347">
    <property type="entry name" value="SDR_fam"/>
</dbReference>
<dbReference type="PRINTS" id="PR00081">
    <property type="entry name" value="GDHRDH"/>
</dbReference>
<sequence length="259" mass="26835">MRDGLGRPQTVLLLGGTSQIGQAIADQLLPDGGTLILAGRDPAALAAAAERLARPRRHVATLHYDALAPAAATVDLLAVAAARHGDLDVVVLSVGVLADEAALADTAAVEQAMHTNLFGPMLAVHATAARLRAQGHGTLVVLSSVAAVRTRDGLLSYGVAKAALDVYARRIGESLRGSGARVLVVRPGHVRTRMTAGLPEPPFATNVSDVAARVRRAVAGRPGVTYVPAVLRPVMTALRLLPAAVYRRLDPAQRKGATP</sequence>
<dbReference type="InterPro" id="IPR036291">
    <property type="entry name" value="NAD(P)-bd_dom_sf"/>
</dbReference>
<dbReference type="PANTHER" id="PTHR43669">
    <property type="entry name" value="5-KETO-D-GLUCONATE 5-REDUCTASE"/>
    <property type="match status" value="1"/>
</dbReference>
<keyword evidence="2" id="KW-0560">Oxidoreductase</keyword>
<name>A0ABW6WEX0_9ACTN</name>
<reference evidence="3 4" key="1">
    <citation type="submission" date="2024-10" db="EMBL/GenBank/DDBJ databases">
        <title>The Natural Products Discovery Center: Release of the First 8490 Sequenced Strains for Exploring Actinobacteria Biosynthetic Diversity.</title>
        <authorList>
            <person name="Kalkreuter E."/>
            <person name="Kautsar S.A."/>
            <person name="Yang D."/>
            <person name="Bader C.D."/>
            <person name="Teijaro C.N."/>
            <person name="Fluegel L."/>
            <person name="Davis C.M."/>
            <person name="Simpson J.R."/>
            <person name="Lauterbach L."/>
            <person name="Steele A.D."/>
            <person name="Gui C."/>
            <person name="Meng S."/>
            <person name="Li G."/>
            <person name="Viehrig K."/>
            <person name="Ye F."/>
            <person name="Su P."/>
            <person name="Kiefer A.F."/>
            <person name="Nichols A."/>
            <person name="Cepeda A.J."/>
            <person name="Yan W."/>
            <person name="Fan B."/>
            <person name="Jiang Y."/>
            <person name="Adhikari A."/>
            <person name="Zheng C.-J."/>
            <person name="Schuster L."/>
            <person name="Cowan T.M."/>
            <person name="Smanski M.J."/>
            <person name="Chevrette M.G."/>
            <person name="De Carvalho L.P.S."/>
            <person name="Shen B."/>
        </authorList>
    </citation>
    <scope>NUCLEOTIDE SEQUENCE [LARGE SCALE GENOMIC DNA]</scope>
    <source>
        <strain evidence="3 4">NPDC000087</strain>
    </source>
</reference>
<comment type="similarity">
    <text evidence="1">Belongs to the short-chain dehydrogenases/reductases (SDR) family.</text>
</comment>
<dbReference type="RefSeq" id="WP_020515740.1">
    <property type="nucleotide sequence ID" value="NZ_JBIAZU010000003.1"/>
</dbReference>
<comment type="caution">
    <text evidence="3">The sequence shown here is derived from an EMBL/GenBank/DDBJ whole genome shotgun (WGS) entry which is preliminary data.</text>
</comment>
<accession>A0ABW6WEX0</accession>
<dbReference type="PANTHER" id="PTHR43669:SF6">
    <property type="entry name" value="DECAPRENYLPHOSPHORYL-2-KETO-BETA-D-ERYTHRO-PENTOSE REDUCTASE"/>
    <property type="match status" value="1"/>
</dbReference>
<dbReference type="Pfam" id="PF00106">
    <property type="entry name" value="adh_short"/>
    <property type="match status" value="1"/>
</dbReference>
<dbReference type="SUPFAM" id="SSF51735">
    <property type="entry name" value="NAD(P)-binding Rossmann-fold domains"/>
    <property type="match status" value="1"/>
</dbReference>
<evidence type="ECO:0000256" key="2">
    <source>
        <dbReference type="ARBA" id="ARBA00023002"/>
    </source>
</evidence>
<dbReference type="Proteomes" id="UP001602245">
    <property type="component" value="Unassembled WGS sequence"/>
</dbReference>
<dbReference type="EMBL" id="JBIAZU010000003">
    <property type="protein sequence ID" value="MFF5291055.1"/>
    <property type="molecule type" value="Genomic_DNA"/>
</dbReference>
<evidence type="ECO:0000256" key="1">
    <source>
        <dbReference type="ARBA" id="ARBA00006484"/>
    </source>
</evidence>
<evidence type="ECO:0000313" key="3">
    <source>
        <dbReference type="EMBL" id="MFF5291055.1"/>
    </source>
</evidence>
<evidence type="ECO:0000313" key="4">
    <source>
        <dbReference type="Proteomes" id="UP001602245"/>
    </source>
</evidence>
<gene>
    <name evidence="3" type="ORF">ACFY35_16565</name>
</gene>
<dbReference type="Gene3D" id="3.40.50.720">
    <property type="entry name" value="NAD(P)-binding Rossmann-like Domain"/>
    <property type="match status" value="1"/>
</dbReference>
<organism evidence="3 4">
    <name type="scientific">Paractinoplanes globisporus</name>
    <dbReference type="NCBI Taxonomy" id="113565"/>
    <lineage>
        <taxon>Bacteria</taxon>
        <taxon>Bacillati</taxon>
        <taxon>Actinomycetota</taxon>
        <taxon>Actinomycetes</taxon>
        <taxon>Micromonosporales</taxon>
        <taxon>Micromonosporaceae</taxon>
        <taxon>Paractinoplanes</taxon>
    </lineage>
</organism>
<keyword evidence="4" id="KW-1185">Reference proteome</keyword>
<dbReference type="CDD" id="cd05233">
    <property type="entry name" value="SDR_c"/>
    <property type="match status" value="1"/>
</dbReference>
<proteinExistence type="inferred from homology"/>
<protein>
    <submittedName>
        <fullName evidence="3">SDR family NAD(P)-dependent oxidoreductase</fullName>
    </submittedName>
</protein>